<organism evidence="2 3">
    <name type="scientific">Natrinema soli</name>
    <dbReference type="NCBI Taxonomy" id="1930624"/>
    <lineage>
        <taxon>Archaea</taxon>
        <taxon>Methanobacteriati</taxon>
        <taxon>Methanobacteriota</taxon>
        <taxon>Stenosarchaea group</taxon>
        <taxon>Halobacteria</taxon>
        <taxon>Halobacteriales</taxon>
        <taxon>Natrialbaceae</taxon>
        <taxon>Natrinema</taxon>
    </lineage>
</organism>
<accession>A0ABD5SSI6</accession>
<proteinExistence type="predicted"/>
<sequence length="71" mass="7572">MPVTALFGTKPTRAVSVRSVLSAAAREFDGGNWARGLLLCSLLVLVWTGAVVDLTARRLVGARRRGRPPIA</sequence>
<reference evidence="2 3" key="1">
    <citation type="journal article" date="2019" name="Int. J. Syst. Evol. Microbiol.">
        <title>The Global Catalogue of Microorganisms (GCM) 10K type strain sequencing project: providing services to taxonomists for standard genome sequencing and annotation.</title>
        <authorList>
            <consortium name="The Broad Institute Genomics Platform"/>
            <consortium name="The Broad Institute Genome Sequencing Center for Infectious Disease"/>
            <person name="Wu L."/>
            <person name="Ma J."/>
        </authorList>
    </citation>
    <scope>NUCLEOTIDE SEQUENCE [LARGE SCALE GENOMIC DNA]</scope>
    <source>
        <strain evidence="2 3">LMG 29247</strain>
    </source>
</reference>
<dbReference type="EMBL" id="JBHSWV010000494">
    <property type="protein sequence ID" value="MFC6768120.1"/>
    <property type="molecule type" value="Genomic_DNA"/>
</dbReference>
<gene>
    <name evidence="2" type="ORF">ACFQE6_24900</name>
</gene>
<dbReference type="Proteomes" id="UP001596383">
    <property type="component" value="Unassembled WGS sequence"/>
</dbReference>
<name>A0ABD5SSI6_9EURY</name>
<evidence type="ECO:0000256" key="1">
    <source>
        <dbReference type="SAM" id="Phobius"/>
    </source>
</evidence>
<keyword evidence="1" id="KW-1133">Transmembrane helix</keyword>
<comment type="caution">
    <text evidence="2">The sequence shown here is derived from an EMBL/GenBank/DDBJ whole genome shotgun (WGS) entry which is preliminary data.</text>
</comment>
<evidence type="ECO:0000313" key="2">
    <source>
        <dbReference type="EMBL" id="MFC6768120.1"/>
    </source>
</evidence>
<keyword evidence="3" id="KW-1185">Reference proteome</keyword>
<protein>
    <recommendedName>
        <fullName evidence="4">ABC transporter permease</fullName>
    </recommendedName>
</protein>
<evidence type="ECO:0000313" key="3">
    <source>
        <dbReference type="Proteomes" id="UP001596383"/>
    </source>
</evidence>
<feature type="transmembrane region" description="Helical" evidence="1">
    <location>
        <begin position="36"/>
        <end position="56"/>
    </location>
</feature>
<dbReference type="RefSeq" id="WP_273740938.1">
    <property type="nucleotide sequence ID" value="NZ_JAQIVI010000494.1"/>
</dbReference>
<evidence type="ECO:0008006" key="4">
    <source>
        <dbReference type="Google" id="ProtNLM"/>
    </source>
</evidence>
<dbReference type="AlphaFoldDB" id="A0ABD5SSI6"/>
<keyword evidence="1" id="KW-0812">Transmembrane</keyword>
<keyword evidence="1" id="KW-0472">Membrane</keyword>